<evidence type="ECO:0008006" key="18">
    <source>
        <dbReference type="Google" id="ProtNLM"/>
    </source>
</evidence>
<evidence type="ECO:0000259" key="14">
    <source>
        <dbReference type="Pfam" id="PF12781"/>
    </source>
</evidence>
<accession>A0A3Q3F7L3</accession>
<protein>
    <recommendedName>
        <fullName evidence="18">Dynein heavy chain ATP-binding dynein motor region domain-containing protein</fullName>
    </recommendedName>
</protein>
<feature type="domain" description="Dynein heavy chain region D6 P-loop" evidence="13">
    <location>
        <begin position="511"/>
        <end position="625"/>
    </location>
</feature>
<dbReference type="Gene3D" id="1.10.8.1220">
    <property type="match status" value="1"/>
</dbReference>
<evidence type="ECO:0000256" key="4">
    <source>
        <dbReference type="ARBA" id="ARBA00022701"/>
    </source>
</evidence>
<sequence length="864" mass="98566">MLPLSTYDNLTGDVLISAGVIAYLGAFTAGFRQDCTKSWTKLCQVTVLHVTLGDPIKIRAWKIAGLPSDSFSIDNGVIALMIDPQGQANKWVKNSEKDNNLSVIKLTDGDYMRTLENCIQFGTPLLLENVGEELDPSLEPLLLKQIFKQGALSLLRLGESVIEYSCEFRFYITTKLRNPHYLPELATKVSLLNFMITPEGLEDQLLGIVVAKERPELEEERNALILQSAANKRQLKEIEDKILETLQSSEGNILEDESAIEILDSAKIMSNEITKKQQIAEKTEIKIAESREGYRAIAKHSSILFFSIADLTNIDPMYQYSLSWFVNLYINSIQDSNKSKILERRLRYLIDHFTYNLYCNVCRSLFERDKLLFSFLLCSNLLAKKEIEYSDLLFLLTGGVGLQNTIPNPDPSWLQDKSWDEICRASDLPKAFIKSPEDFKPIYDSKEPCNTPLPTPWCEELNELQKMIIVRCLRQDKIVPAVTQYVTGKLGKKFVQPPPFDLSKSYLDSNSTIPLVFVLSPGADPMASLLKFANYKNMDGAKFQSISLGQGQGPIAAKMISTAMQDGTWVCLQNCHLAVSWMSTLEKICEDFSPATCHPDFRLWLTSYPSAKFPVTILQNGVKMTNEPPTGLRLNLLQSYLSDPISDQNFFNNCPEKELKLLYGLCFFHALVQERKKFGPLGWNIPYGFNESDLRISIRQLQLFVNEYDEVPFEAISYLTGECNYGGRVTDDWDRRLLLTILADFYNKDIIKTPRYPFSPSGEYHAPPKSNYEDYIEFIKVNDLQTEKGFWDLPTNFDTESALLKFPVLYEESMNTVLVQEMERYNTYELTTQCRTLRRTVHHQLCLYCCSFFFLLTGYVVPSV</sequence>
<keyword evidence="17" id="KW-1185">Reference proteome</keyword>
<dbReference type="GO" id="GO:0005930">
    <property type="term" value="C:axoneme"/>
    <property type="evidence" value="ECO:0007669"/>
    <property type="project" value="UniProtKB-SubCell"/>
</dbReference>
<comment type="similarity">
    <text evidence="2">Belongs to the dynein heavy chain family.</text>
</comment>
<dbReference type="Pfam" id="PF12781">
    <property type="entry name" value="AAA_9"/>
    <property type="match status" value="1"/>
</dbReference>
<keyword evidence="11" id="KW-0206">Cytoskeleton</keyword>
<evidence type="ECO:0000313" key="17">
    <source>
        <dbReference type="Proteomes" id="UP000261660"/>
    </source>
</evidence>
<keyword evidence="7" id="KW-0243">Dynein</keyword>
<dbReference type="InParanoid" id="A0A3Q3F7L3"/>
<dbReference type="GO" id="GO:0030286">
    <property type="term" value="C:dynein complex"/>
    <property type="evidence" value="ECO:0007669"/>
    <property type="project" value="UniProtKB-KW"/>
</dbReference>
<organism evidence="16 17">
    <name type="scientific">Labrus bergylta</name>
    <name type="common">ballan wrasse</name>
    <dbReference type="NCBI Taxonomy" id="56723"/>
    <lineage>
        <taxon>Eukaryota</taxon>
        <taxon>Metazoa</taxon>
        <taxon>Chordata</taxon>
        <taxon>Craniata</taxon>
        <taxon>Vertebrata</taxon>
        <taxon>Euteleostomi</taxon>
        <taxon>Actinopterygii</taxon>
        <taxon>Neopterygii</taxon>
        <taxon>Teleostei</taxon>
        <taxon>Neoteleostei</taxon>
        <taxon>Acanthomorphata</taxon>
        <taxon>Eupercaria</taxon>
        <taxon>Labriformes</taxon>
        <taxon>Labridae</taxon>
        <taxon>Labrus</taxon>
    </lineage>
</organism>
<evidence type="ECO:0000256" key="3">
    <source>
        <dbReference type="ARBA" id="ARBA00022490"/>
    </source>
</evidence>
<keyword evidence="12" id="KW-0966">Cell projection</keyword>
<dbReference type="Pfam" id="PF03028">
    <property type="entry name" value="Dynein_heavy"/>
    <property type="match status" value="1"/>
</dbReference>
<dbReference type="FunFam" id="1.10.8.1220:FF:000001">
    <property type="entry name" value="Dynein axonemal heavy chain 5"/>
    <property type="match status" value="1"/>
</dbReference>
<evidence type="ECO:0000256" key="10">
    <source>
        <dbReference type="ARBA" id="ARBA00023175"/>
    </source>
</evidence>
<dbReference type="GO" id="GO:0005874">
    <property type="term" value="C:microtubule"/>
    <property type="evidence" value="ECO:0007669"/>
    <property type="project" value="UniProtKB-KW"/>
</dbReference>
<evidence type="ECO:0000256" key="6">
    <source>
        <dbReference type="ARBA" id="ARBA00022840"/>
    </source>
</evidence>
<keyword evidence="8" id="KW-0175">Coiled coil</keyword>
<keyword evidence="5" id="KW-0547">Nucleotide-binding</keyword>
<dbReference type="InterPro" id="IPR027417">
    <property type="entry name" value="P-loop_NTPase"/>
</dbReference>
<dbReference type="InterPro" id="IPR026983">
    <property type="entry name" value="DHC"/>
</dbReference>
<dbReference type="GO" id="GO:0051959">
    <property type="term" value="F:dynein light intermediate chain binding"/>
    <property type="evidence" value="ECO:0007669"/>
    <property type="project" value="InterPro"/>
</dbReference>
<dbReference type="GO" id="GO:0008569">
    <property type="term" value="F:minus-end-directed microtubule motor activity"/>
    <property type="evidence" value="ECO:0007669"/>
    <property type="project" value="InterPro"/>
</dbReference>
<dbReference type="GeneTree" id="ENSGT00940000154280"/>
<evidence type="ECO:0000256" key="7">
    <source>
        <dbReference type="ARBA" id="ARBA00023017"/>
    </source>
</evidence>
<evidence type="ECO:0000259" key="13">
    <source>
        <dbReference type="Pfam" id="PF03028"/>
    </source>
</evidence>
<evidence type="ECO:0000256" key="9">
    <source>
        <dbReference type="ARBA" id="ARBA00023069"/>
    </source>
</evidence>
<dbReference type="PANTHER" id="PTHR22878">
    <property type="entry name" value="DYNEIN HEAVY CHAIN 6, AXONEMAL-LIKE-RELATED"/>
    <property type="match status" value="1"/>
</dbReference>
<dbReference type="InterPro" id="IPR035706">
    <property type="entry name" value="AAA_9"/>
</dbReference>
<keyword evidence="4" id="KW-0493">Microtubule</keyword>
<dbReference type="Ensembl" id="ENSLBET00000015855.1">
    <property type="protein sequence ID" value="ENSLBEP00000014947.1"/>
    <property type="gene ID" value="ENSLBEG00000011627.1"/>
</dbReference>
<reference evidence="16" key="2">
    <citation type="submission" date="2025-09" db="UniProtKB">
        <authorList>
            <consortium name="Ensembl"/>
        </authorList>
    </citation>
    <scope>IDENTIFICATION</scope>
</reference>
<dbReference type="GO" id="GO:0045505">
    <property type="term" value="F:dynein intermediate chain binding"/>
    <property type="evidence" value="ECO:0007669"/>
    <property type="project" value="InterPro"/>
</dbReference>
<dbReference type="STRING" id="56723.ENSLBEP00000014947"/>
<keyword evidence="3" id="KW-0963">Cytoplasm</keyword>
<dbReference type="GO" id="GO:0007018">
    <property type="term" value="P:microtubule-based movement"/>
    <property type="evidence" value="ECO:0007669"/>
    <property type="project" value="InterPro"/>
</dbReference>
<feature type="domain" description="Dynein heavy chain ATP-binding dynein motor region" evidence="14">
    <location>
        <begin position="59"/>
        <end position="273"/>
    </location>
</feature>
<evidence type="ECO:0000256" key="12">
    <source>
        <dbReference type="ARBA" id="ARBA00023273"/>
    </source>
</evidence>
<name>A0A3Q3F7L3_9LABR</name>
<proteinExistence type="inferred from homology"/>
<keyword evidence="6" id="KW-0067">ATP-binding</keyword>
<dbReference type="FunFam" id="3.40.50.300:FF:000362">
    <property type="entry name" value="Dynein, axonemal, heavy chain 6"/>
    <property type="match status" value="1"/>
</dbReference>
<dbReference type="InterPro" id="IPR041658">
    <property type="entry name" value="AAA_lid_11"/>
</dbReference>
<evidence type="ECO:0000313" key="16">
    <source>
        <dbReference type="Ensembl" id="ENSLBEP00000014947.1"/>
    </source>
</evidence>
<dbReference type="Gene3D" id="6.10.140.1060">
    <property type="match status" value="1"/>
</dbReference>
<evidence type="ECO:0000256" key="5">
    <source>
        <dbReference type="ARBA" id="ARBA00022741"/>
    </source>
</evidence>
<dbReference type="PANTHER" id="PTHR22878:SF70">
    <property type="entry name" value="DYNEIN HEAVY CHAIN 2, AXONEMAL"/>
    <property type="match status" value="1"/>
</dbReference>
<dbReference type="Gene3D" id="1.20.920.20">
    <property type="match status" value="1"/>
</dbReference>
<dbReference type="FunFam" id="1.10.8.720:FF:000001">
    <property type="entry name" value="dynein heavy chain 7, axonemal"/>
    <property type="match status" value="1"/>
</dbReference>
<evidence type="ECO:0000256" key="8">
    <source>
        <dbReference type="ARBA" id="ARBA00023054"/>
    </source>
</evidence>
<keyword evidence="9" id="KW-0969">Cilium</keyword>
<evidence type="ECO:0000256" key="11">
    <source>
        <dbReference type="ARBA" id="ARBA00023212"/>
    </source>
</evidence>
<dbReference type="InterPro" id="IPR004273">
    <property type="entry name" value="Dynein_heavy_D6_P-loop"/>
</dbReference>
<comment type="subcellular location">
    <subcellularLocation>
        <location evidence="1">Cytoplasm</location>
        <location evidence="1">Cytoskeleton</location>
        <location evidence="1">Cilium axoneme</location>
    </subcellularLocation>
</comment>
<dbReference type="Gene3D" id="1.10.8.720">
    <property type="entry name" value="Region D6 of dynein motor"/>
    <property type="match status" value="1"/>
</dbReference>
<keyword evidence="10" id="KW-0505">Motor protein</keyword>
<reference evidence="16" key="1">
    <citation type="submission" date="2025-08" db="UniProtKB">
        <authorList>
            <consortium name="Ensembl"/>
        </authorList>
    </citation>
    <scope>IDENTIFICATION</scope>
</reference>
<evidence type="ECO:0000256" key="1">
    <source>
        <dbReference type="ARBA" id="ARBA00004430"/>
    </source>
</evidence>
<evidence type="ECO:0000256" key="2">
    <source>
        <dbReference type="ARBA" id="ARBA00008887"/>
    </source>
</evidence>
<evidence type="ECO:0000259" key="15">
    <source>
        <dbReference type="Pfam" id="PF18198"/>
    </source>
</evidence>
<dbReference type="Gene3D" id="3.40.50.300">
    <property type="entry name" value="P-loop containing nucleotide triphosphate hydrolases"/>
    <property type="match status" value="2"/>
</dbReference>
<dbReference type="Proteomes" id="UP000261660">
    <property type="component" value="Unplaced"/>
</dbReference>
<dbReference type="AlphaFoldDB" id="A0A3Q3F7L3"/>
<dbReference type="GO" id="GO:0005524">
    <property type="term" value="F:ATP binding"/>
    <property type="evidence" value="ECO:0007669"/>
    <property type="project" value="UniProtKB-KW"/>
</dbReference>
<dbReference type="FunFam" id="3.40.50.300:FF:000223">
    <property type="entry name" value="Dynein heavy chain 3, axonemal"/>
    <property type="match status" value="1"/>
</dbReference>
<feature type="domain" description="Dynein heavy chain AAA lid" evidence="15">
    <location>
        <begin position="660"/>
        <end position="788"/>
    </location>
</feature>
<dbReference type="InterPro" id="IPR042219">
    <property type="entry name" value="AAA_lid_11_sf"/>
</dbReference>
<dbReference type="Pfam" id="PF18198">
    <property type="entry name" value="AAA_lid_11"/>
    <property type="match status" value="1"/>
</dbReference>